<dbReference type="InterPro" id="IPR022724">
    <property type="entry name" value="rRNA_MeTrfase_SpoU_C"/>
</dbReference>
<dbReference type="InterPro" id="IPR029028">
    <property type="entry name" value="Alpha/beta_knot_MTases"/>
</dbReference>
<dbReference type="InterPro" id="IPR029026">
    <property type="entry name" value="tRNA_m1G_MTases_N"/>
</dbReference>
<dbReference type="Pfam" id="PF12105">
    <property type="entry name" value="SpoU_methylas_C"/>
    <property type="match status" value="1"/>
</dbReference>
<dbReference type="AlphaFoldDB" id="A0A3N1Y0E1"/>
<evidence type="ECO:0000256" key="6">
    <source>
        <dbReference type="ARBA" id="ARBA00022884"/>
    </source>
</evidence>
<dbReference type="EMBL" id="RJVI01000002">
    <property type="protein sequence ID" value="ROR32315.1"/>
    <property type="molecule type" value="Genomic_DNA"/>
</dbReference>
<dbReference type="HAMAP" id="MF_02060">
    <property type="entry name" value="tRNA_methyltr_TrmH"/>
    <property type="match status" value="1"/>
</dbReference>
<evidence type="ECO:0000256" key="2">
    <source>
        <dbReference type="ARBA" id="ARBA00022603"/>
    </source>
</evidence>
<keyword evidence="4 7" id="KW-0949">S-adenosyl-L-methionine</keyword>
<dbReference type="Gene3D" id="3.40.1280.10">
    <property type="match status" value="1"/>
</dbReference>
<evidence type="ECO:0000259" key="9">
    <source>
        <dbReference type="Pfam" id="PF12105"/>
    </source>
</evidence>
<dbReference type="PANTHER" id="PTHR43453:SF1">
    <property type="entry name" value="TRNA_RRNA METHYLTRANSFERASE SPOU TYPE DOMAIN-CONTAINING PROTEIN"/>
    <property type="match status" value="1"/>
</dbReference>
<keyword evidence="5 7" id="KW-0819">tRNA processing</keyword>
<gene>
    <name evidence="7" type="primary">trmH</name>
    <name evidence="10" type="ORF">EDC57_1513</name>
</gene>
<comment type="function">
    <text evidence="7">Catalyzes the 2'-O methylation of guanosine at position 18 in tRNA.</text>
</comment>
<sequence length="228" mass="24830">MPTERRLARIREVLARRQPDLTVVMDNVHKPHNLAAIARTCDAVGVLEVHAICREGPVSLSRKVAMGTHKWVPVRSHRSVAEAYAALRGAGFAILAADLSADARDYREVDYTRPTAIVVGAELDGISEEASRGADGRIVIPLHGMAASLNVSVATAVILYEALRQREAAGLYDAPRLDPALHQRLLVEWAYPQVAAWCRRTGRPYPALDEAGRLPDGFLSAMEAPEEG</sequence>
<evidence type="ECO:0000256" key="1">
    <source>
        <dbReference type="ARBA" id="ARBA00022555"/>
    </source>
</evidence>
<keyword evidence="1 7" id="KW-0820">tRNA-binding</keyword>
<evidence type="ECO:0000313" key="10">
    <source>
        <dbReference type="EMBL" id="ROR32315.1"/>
    </source>
</evidence>
<reference evidence="10 11" key="1">
    <citation type="submission" date="2018-11" db="EMBL/GenBank/DDBJ databases">
        <title>Genomic Encyclopedia of Type Strains, Phase IV (KMG-IV): sequencing the most valuable type-strain genomes for metagenomic binning, comparative biology and taxonomic classification.</title>
        <authorList>
            <person name="Goeker M."/>
        </authorList>
    </citation>
    <scope>NUCLEOTIDE SEQUENCE [LARGE SCALE GENOMIC DNA]</scope>
    <source>
        <strain evidence="10 11">DSM 100275</strain>
    </source>
</reference>
<dbReference type="PANTHER" id="PTHR43453">
    <property type="entry name" value="RRNA METHYLASE-LIKE"/>
    <property type="match status" value="1"/>
</dbReference>
<protein>
    <recommendedName>
        <fullName evidence="7">tRNA (guanosine(18)-2'-O)-methyltransferase</fullName>
        <ecNumber evidence="7">2.1.1.34</ecNumber>
    </recommendedName>
    <alternativeName>
        <fullName evidence="7">tRNA [Gm18] methyltransferase</fullName>
    </alternativeName>
</protein>
<keyword evidence="6 7" id="KW-0694">RNA-binding</keyword>
<feature type="domain" description="tRNA/rRNA methyltransferase SpoU type" evidence="8">
    <location>
        <begin position="21"/>
        <end position="160"/>
    </location>
</feature>
<comment type="similarity">
    <text evidence="7">Belongs to the class IV-like SAM-binding methyltransferase superfamily. RNA methyltransferase TrmH family.</text>
</comment>
<keyword evidence="11" id="KW-1185">Reference proteome</keyword>
<dbReference type="InterPro" id="IPR033671">
    <property type="entry name" value="TrmH"/>
</dbReference>
<comment type="catalytic activity">
    <reaction evidence="7">
        <text>guanosine(18) in tRNA + S-adenosyl-L-methionine = 2'-O-methylguanosine(18) in tRNA + S-adenosyl-L-homocysteine + H(+)</text>
        <dbReference type="Rhea" id="RHEA:20077"/>
        <dbReference type="Rhea" id="RHEA-COMP:10190"/>
        <dbReference type="Rhea" id="RHEA-COMP:10192"/>
        <dbReference type="ChEBI" id="CHEBI:15378"/>
        <dbReference type="ChEBI" id="CHEBI:57856"/>
        <dbReference type="ChEBI" id="CHEBI:59789"/>
        <dbReference type="ChEBI" id="CHEBI:74269"/>
        <dbReference type="ChEBI" id="CHEBI:74445"/>
        <dbReference type="EC" id="2.1.1.34"/>
    </reaction>
</comment>
<dbReference type="NCBIfam" id="NF008295">
    <property type="entry name" value="PRK11081.1"/>
    <property type="match status" value="1"/>
</dbReference>
<dbReference type="GO" id="GO:0002938">
    <property type="term" value="P:tRNA guanine ribose methylation"/>
    <property type="evidence" value="ECO:0007669"/>
    <property type="project" value="UniProtKB-UniRule"/>
</dbReference>
<keyword evidence="3 7" id="KW-0808">Transferase</keyword>
<dbReference type="GO" id="GO:0141100">
    <property type="term" value="F:tRNA (guanine(18)-2'-O)-methyltransferase activity"/>
    <property type="evidence" value="ECO:0007669"/>
    <property type="project" value="UniProtKB-UniRule"/>
</dbReference>
<feature type="binding site" evidence="7">
    <location>
        <position position="149"/>
    </location>
    <ligand>
        <name>S-adenosyl-L-methionine</name>
        <dbReference type="ChEBI" id="CHEBI:59789"/>
    </ligand>
</feature>
<dbReference type="SUPFAM" id="SSF75217">
    <property type="entry name" value="alpha/beta knot"/>
    <property type="match status" value="1"/>
</dbReference>
<evidence type="ECO:0000259" key="8">
    <source>
        <dbReference type="Pfam" id="PF00588"/>
    </source>
</evidence>
<evidence type="ECO:0000256" key="3">
    <source>
        <dbReference type="ARBA" id="ARBA00022679"/>
    </source>
</evidence>
<dbReference type="RefSeq" id="WP_123401268.1">
    <property type="nucleotide sequence ID" value="NZ_RJVI01000002.1"/>
</dbReference>
<dbReference type="GO" id="GO:0000049">
    <property type="term" value="F:tRNA binding"/>
    <property type="evidence" value="ECO:0007669"/>
    <property type="project" value="UniProtKB-UniRule"/>
</dbReference>
<comment type="caution">
    <text evidence="7">Lacks conserved residue(s) required for the propagation of feature annotation.</text>
</comment>
<dbReference type="InterPro" id="IPR001537">
    <property type="entry name" value="SpoU_MeTrfase"/>
</dbReference>
<proteinExistence type="inferred from homology"/>
<evidence type="ECO:0000256" key="5">
    <source>
        <dbReference type="ARBA" id="ARBA00022694"/>
    </source>
</evidence>
<feature type="domain" description="RNA methyltransferase SpoU/TrmH type C-terminal" evidence="9">
    <location>
        <begin position="164"/>
        <end position="214"/>
    </location>
</feature>
<dbReference type="Pfam" id="PF00588">
    <property type="entry name" value="SpoU_methylase"/>
    <property type="match status" value="1"/>
</dbReference>
<name>A0A3N1Y0E1_9GAMM</name>
<dbReference type="EC" id="2.1.1.34" evidence="7"/>
<evidence type="ECO:0000313" key="11">
    <source>
        <dbReference type="Proteomes" id="UP000276634"/>
    </source>
</evidence>
<organism evidence="10 11">
    <name type="scientific">Inmirania thermothiophila</name>
    <dbReference type="NCBI Taxonomy" id="1750597"/>
    <lineage>
        <taxon>Bacteria</taxon>
        <taxon>Pseudomonadati</taxon>
        <taxon>Pseudomonadota</taxon>
        <taxon>Gammaproteobacteria</taxon>
        <taxon>Chromatiales</taxon>
        <taxon>Ectothiorhodospiraceae</taxon>
        <taxon>Inmirania</taxon>
    </lineage>
</organism>
<keyword evidence="2 7" id="KW-0489">Methyltransferase</keyword>
<feature type="binding site" evidence="7">
    <location>
        <position position="140"/>
    </location>
    <ligand>
        <name>S-adenosyl-L-methionine</name>
        <dbReference type="ChEBI" id="CHEBI:59789"/>
    </ligand>
</feature>
<dbReference type="Proteomes" id="UP000276634">
    <property type="component" value="Unassembled WGS sequence"/>
</dbReference>
<dbReference type="OrthoDB" id="9785673at2"/>
<comment type="caution">
    <text evidence="10">The sequence shown here is derived from an EMBL/GenBank/DDBJ whole genome shotgun (WGS) entry which is preliminary data.</text>
</comment>
<evidence type="ECO:0000256" key="7">
    <source>
        <dbReference type="HAMAP-Rule" id="MF_02060"/>
    </source>
</evidence>
<dbReference type="CDD" id="cd18092">
    <property type="entry name" value="SpoU-like_TrmH"/>
    <property type="match status" value="1"/>
</dbReference>
<evidence type="ECO:0000256" key="4">
    <source>
        <dbReference type="ARBA" id="ARBA00022691"/>
    </source>
</evidence>
<accession>A0A3N1Y0E1</accession>